<dbReference type="InterPro" id="IPR000868">
    <property type="entry name" value="Isochorismatase-like_dom"/>
</dbReference>
<dbReference type="PANTHER" id="PTHR14119">
    <property type="entry name" value="HYDROLASE"/>
    <property type="match status" value="1"/>
</dbReference>
<dbReference type="OrthoDB" id="269496at2759"/>
<evidence type="ECO:0000313" key="4">
    <source>
        <dbReference type="RefSeq" id="XP_031563210.1"/>
    </source>
</evidence>
<dbReference type="AlphaFoldDB" id="A0A6P8ID43"/>
<keyword evidence="3" id="KW-1185">Reference proteome</keyword>
<proteinExistence type="inferred from homology"/>
<name>A0A6P8ID43_ACTTE</name>
<gene>
    <name evidence="4" type="primary">LOC116298795</name>
</gene>
<dbReference type="Gene3D" id="3.40.50.850">
    <property type="entry name" value="Isochorismatase-like"/>
    <property type="match status" value="1"/>
</dbReference>
<protein>
    <submittedName>
        <fullName evidence="4">Isochorismatase domain-containing protein 2-like</fullName>
    </submittedName>
</protein>
<sequence>MAALAARRAQVGNLSVDSTVFFLCDMQELFRKKIAYFQDVLNVTKVMIEAANLLKIPIFATEHDPSTGCGKTVPEIDTSSFKDRLFTKTTFSMLGAPGLENELKKIQQVKSVVIFGVMADVCVYNTALELLERDYIVHVIADAVSSDHNCERIICLQRLAKSGAIVSTSKATLYNLIKGTDHPNNDAILSLLAGVVPDKGLMNAYGV</sequence>
<dbReference type="Pfam" id="PF00857">
    <property type="entry name" value="Isochorismatase"/>
    <property type="match status" value="1"/>
</dbReference>
<dbReference type="GeneID" id="116298795"/>
<dbReference type="Proteomes" id="UP000515163">
    <property type="component" value="Unplaced"/>
</dbReference>
<dbReference type="SUPFAM" id="SSF52499">
    <property type="entry name" value="Isochorismatase-like hydrolases"/>
    <property type="match status" value="1"/>
</dbReference>
<evidence type="ECO:0000313" key="3">
    <source>
        <dbReference type="Proteomes" id="UP000515163"/>
    </source>
</evidence>
<comment type="similarity">
    <text evidence="1">Belongs to the isochorismatase family.</text>
</comment>
<feature type="domain" description="Isochorismatase-like" evidence="2">
    <location>
        <begin position="19"/>
        <end position="170"/>
    </location>
</feature>
<dbReference type="InterPro" id="IPR050993">
    <property type="entry name" value="Isochorismatase_domain"/>
</dbReference>
<evidence type="ECO:0000256" key="1">
    <source>
        <dbReference type="ARBA" id="ARBA00006336"/>
    </source>
</evidence>
<dbReference type="InParanoid" id="A0A6P8ID43"/>
<dbReference type="PANTHER" id="PTHR14119:SF3">
    <property type="entry name" value="ISOCHORISMATASE DOMAIN-CONTAINING PROTEIN 2"/>
    <property type="match status" value="1"/>
</dbReference>
<organism evidence="3 4">
    <name type="scientific">Actinia tenebrosa</name>
    <name type="common">Australian red waratah sea anemone</name>
    <dbReference type="NCBI Taxonomy" id="6105"/>
    <lineage>
        <taxon>Eukaryota</taxon>
        <taxon>Metazoa</taxon>
        <taxon>Cnidaria</taxon>
        <taxon>Anthozoa</taxon>
        <taxon>Hexacorallia</taxon>
        <taxon>Actiniaria</taxon>
        <taxon>Actiniidae</taxon>
        <taxon>Actinia</taxon>
    </lineage>
</organism>
<reference evidence="4" key="1">
    <citation type="submission" date="2025-08" db="UniProtKB">
        <authorList>
            <consortium name="RefSeq"/>
        </authorList>
    </citation>
    <scope>IDENTIFICATION</scope>
    <source>
        <tissue evidence="4">Tentacle</tissue>
    </source>
</reference>
<dbReference type="InterPro" id="IPR036380">
    <property type="entry name" value="Isochorismatase-like_sf"/>
</dbReference>
<dbReference type="RefSeq" id="XP_031563210.1">
    <property type="nucleotide sequence ID" value="XM_031707350.1"/>
</dbReference>
<accession>A0A6P8ID43</accession>
<evidence type="ECO:0000259" key="2">
    <source>
        <dbReference type="Pfam" id="PF00857"/>
    </source>
</evidence>
<dbReference type="KEGG" id="aten:116298795"/>